<organism evidence="2">
    <name type="scientific">viral metagenome</name>
    <dbReference type="NCBI Taxonomy" id="1070528"/>
    <lineage>
        <taxon>unclassified sequences</taxon>
        <taxon>metagenomes</taxon>
        <taxon>organismal metagenomes</taxon>
    </lineage>
</organism>
<keyword evidence="1" id="KW-0472">Membrane</keyword>
<dbReference type="Gene3D" id="3.10.200.10">
    <property type="entry name" value="Alpha carbonic anhydrase"/>
    <property type="match status" value="1"/>
</dbReference>
<evidence type="ECO:0000313" key="2">
    <source>
        <dbReference type="EMBL" id="QHT94857.1"/>
    </source>
</evidence>
<evidence type="ECO:0000256" key="1">
    <source>
        <dbReference type="SAM" id="Phobius"/>
    </source>
</evidence>
<feature type="transmembrane region" description="Helical" evidence="1">
    <location>
        <begin position="278"/>
        <end position="295"/>
    </location>
</feature>
<dbReference type="AlphaFoldDB" id="A0A6C0ISM3"/>
<keyword evidence="1" id="KW-0812">Transmembrane</keyword>
<keyword evidence="1" id="KW-1133">Transmembrane helix</keyword>
<name>A0A6C0ISM3_9ZZZZ</name>
<accession>A0A6C0ISM3</accession>
<dbReference type="InterPro" id="IPR036398">
    <property type="entry name" value="CA_dom_sf"/>
</dbReference>
<dbReference type="EMBL" id="MN740232">
    <property type="protein sequence ID" value="QHT94857.1"/>
    <property type="molecule type" value="Genomic_DNA"/>
</dbReference>
<proteinExistence type="predicted"/>
<reference evidence="2" key="1">
    <citation type="journal article" date="2020" name="Nature">
        <title>Giant virus diversity and host interactions through global metagenomics.</title>
        <authorList>
            <person name="Schulz F."/>
            <person name="Roux S."/>
            <person name="Paez-Espino D."/>
            <person name="Jungbluth S."/>
            <person name="Walsh D.A."/>
            <person name="Denef V.J."/>
            <person name="McMahon K.D."/>
            <person name="Konstantinidis K.T."/>
            <person name="Eloe-Fadrosh E.A."/>
            <person name="Kyrpides N.C."/>
            <person name="Woyke T."/>
        </authorList>
    </citation>
    <scope>NUCLEOTIDE SEQUENCE</scope>
    <source>
        <strain evidence="2">GVMAG-M-3300024261-37</strain>
    </source>
</reference>
<sequence length="315" mass="35038">MSCKGALNIQSGKKYSSCGAVCNYEFKFNTTKSSCNIENKKSYLKIDCFDGTNDIAFSGIGKINVTEVRLYSKSINKWNDIRYDAELVIKHGGEGKTLYVCIPVTKGKNDNSASESINWFNSLYLKGVPTHNGGKSTSSPSGSFNLSMVMPDGGYYYLRENGLGWGGRCLRSSNSMMIFSNPIDIRPSDLAMLRKKINSTSATNETARTEDILYNKKGISSSSGDDSEYETICTPVVDQDGTAIDKNGNEAEWSGWIKSQLSSINWMTILAFYQKYEAIIWVIIGVILLAILQYLKLPNKLIGYMIGIFEKKERN</sequence>
<protein>
    <submittedName>
        <fullName evidence="2">Uncharacterized protein</fullName>
    </submittedName>
</protein>